<dbReference type="RefSeq" id="WP_184809895.1">
    <property type="nucleotide sequence ID" value="NZ_JACHJQ010000002.1"/>
</dbReference>
<comment type="caution">
    <text evidence="2">The sequence shown here is derived from an EMBL/GenBank/DDBJ whole genome shotgun (WGS) entry which is preliminary data.</text>
</comment>
<dbReference type="Proteomes" id="UP000520767">
    <property type="component" value="Unassembled WGS sequence"/>
</dbReference>
<evidence type="ECO:0000256" key="1">
    <source>
        <dbReference type="SAM" id="MobiDB-lite"/>
    </source>
</evidence>
<dbReference type="AlphaFoldDB" id="A0A7W7Q2E3"/>
<sequence length="159" mass="15653">MAAVVVLVVAGVVVYLLTRDDSPENAAEGGDVPTITGSAAPTTPGDTTGASVAPPATATGATGAPGTPAEADAAGTVAEQAAAAISTADIDALNKMSCDPSNPATEETFPADARAKVVGEPKINGDTATIDLELTIANSEPAVVPMPLTKKDGRWCIPS</sequence>
<protein>
    <recommendedName>
        <fullName evidence="4">DUF4878 domain-containing protein</fullName>
    </recommendedName>
</protein>
<reference evidence="2 3" key="1">
    <citation type="submission" date="2020-08" db="EMBL/GenBank/DDBJ databases">
        <title>Genomic Encyclopedia of Type Strains, Phase III (KMG-III): the genomes of soil and plant-associated and newly described type strains.</title>
        <authorList>
            <person name="Whitman W."/>
        </authorList>
    </citation>
    <scope>NUCLEOTIDE SEQUENCE [LARGE SCALE GENOMIC DNA]</scope>
    <source>
        <strain evidence="2 3">CECT 8960</strain>
    </source>
</reference>
<dbReference type="EMBL" id="JACHJQ010000002">
    <property type="protein sequence ID" value="MBB4905707.1"/>
    <property type="molecule type" value="Genomic_DNA"/>
</dbReference>
<name>A0A7W7Q2E3_9PSEU</name>
<evidence type="ECO:0008006" key="4">
    <source>
        <dbReference type="Google" id="ProtNLM"/>
    </source>
</evidence>
<accession>A0A7W7Q2E3</accession>
<evidence type="ECO:0000313" key="2">
    <source>
        <dbReference type="EMBL" id="MBB4905707.1"/>
    </source>
</evidence>
<feature type="region of interest" description="Disordered" evidence="1">
    <location>
        <begin position="22"/>
        <end position="75"/>
    </location>
</feature>
<gene>
    <name evidence="2" type="ORF">FHR82_001924</name>
</gene>
<feature type="compositionally biased region" description="Low complexity" evidence="1">
    <location>
        <begin position="36"/>
        <end position="75"/>
    </location>
</feature>
<proteinExistence type="predicted"/>
<organism evidence="2 3">
    <name type="scientific">Actinophytocola algeriensis</name>
    <dbReference type="NCBI Taxonomy" id="1768010"/>
    <lineage>
        <taxon>Bacteria</taxon>
        <taxon>Bacillati</taxon>
        <taxon>Actinomycetota</taxon>
        <taxon>Actinomycetes</taxon>
        <taxon>Pseudonocardiales</taxon>
        <taxon>Pseudonocardiaceae</taxon>
    </lineage>
</organism>
<evidence type="ECO:0000313" key="3">
    <source>
        <dbReference type="Proteomes" id="UP000520767"/>
    </source>
</evidence>
<keyword evidence="3" id="KW-1185">Reference proteome</keyword>